<protein>
    <submittedName>
        <fullName evidence="2">Uncharacterized protein</fullName>
    </submittedName>
</protein>
<sequence length="221" mass="24779">MPNINPISKEADEKEPQTEPKQFHNETVLDDGTIVREDQRVWDDEHGKGKIWIKSWKKQWPSQTNPPTGKVNTLDSIDDDSDATAYSHNKKNHALLDVLLRDSYRSGYNEAMSHSRHPPFPPFPSLGELLGPPAFPKHPAFWPSQFDHPPKWSRLEDDCELETWKEPRIESKVYSWTGSTTGSVLLAAALAGASAGEHAASTNSVHVSYERNKMNAMPGGI</sequence>
<keyword evidence="3" id="KW-1185">Reference proteome</keyword>
<evidence type="ECO:0000313" key="3">
    <source>
        <dbReference type="Proteomes" id="UP000094043"/>
    </source>
</evidence>
<reference evidence="2" key="1">
    <citation type="submission" date="2016-06" db="EMBL/GenBank/DDBJ databases">
        <authorList>
            <person name="Cuomo C."/>
            <person name="Litvintseva A."/>
            <person name="Heitman J."/>
            <person name="Chen Y."/>
            <person name="Sun S."/>
            <person name="Springer D."/>
            <person name="Dromer F."/>
            <person name="Young S."/>
            <person name="Zeng Q."/>
            <person name="Chapman S."/>
            <person name="Gujja S."/>
            <person name="Saif S."/>
            <person name="Birren B."/>
        </authorList>
    </citation>
    <scope>NUCLEOTIDE SEQUENCE</scope>
    <source>
        <strain evidence="2">CBS 7841</strain>
    </source>
</reference>
<accession>A0AAJ8M2I2</accession>
<proteinExistence type="predicted"/>
<dbReference type="Proteomes" id="UP000094043">
    <property type="component" value="Chromosome 5"/>
</dbReference>
<dbReference type="GeneID" id="91088614"/>
<organism evidence="2 3">
    <name type="scientific">Cryptococcus depauperatus CBS 7841</name>
    <dbReference type="NCBI Taxonomy" id="1295531"/>
    <lineage>
        <taxon>Eukaryota</taxon>
        <taxon>Fungi</taxon>
        <taxon>Dikarya</taxon>
        <taxon>Basidiomycota</taxon>
        <taxon>Agaricomycotina</taxon>
        <taxon>Tremellomycetes</taxon>
        <taxon>Tremellales</taxon>
        <taxon>Cryptococcaceae</taxon>
        <taxon>Cryptococcus</taxon>
    </lineage>
</organism>
<gene>
    <name evidence="2" type="ORF">L203_104404</name>
</gene>
<evidence type="ECO:0000256" key="1">
    <source>
        <dbReference type="SAM" id="MobiDB-lite"/>
    </source>
</evidence>
<dbReference type="RefSeq" id="XP_066069888.1">
    <property type="nucleotide sequence ID" value="XM_066213791.1"/>
</dbReference>
<dbReference type="AlphaFoldDB" id="A0AAJ8M2I2"/>
<name>A0AAJ8M2I2_9TREE</name>
<feature type="region of interest" description="Disordered" evidence="1">
    <location>
        <begin position="1"/>
        <end position="31"/>
    </location>
</feature>
<reference evidence="2" key="3">
    <citation type="submission" date="2024-01" db="EMBL/GenBank/DDBJ databases">
        <authorList>
            <person name="Coelho M.A."/>
            <person name="David-Palma M."/>
            <person name="Shea T."/>
            <person name="Sun S."/>
            <person name="Cuomo C.A."/>
            <person name="Heitman J."/>
        </authorList>
    </citation>
    <scope>NUCLEOTIDE SEQUENCE</scope>
    <source>
        <strain evidence="2">CBS 7841</strain>
    </source>
</reference>
<reference evidence="2" key="2">
    <citation type="journal article" date="2022" name="Elife">
        <title>Obligate sexual reproduction of a homothallic fungus closely related to the Cryptococcus pathogenic species complex.</title>
        <authorList>
            <person name="Passer A.R."/>
            <person name="Clancey S.A."/>
            <person name="Shea T."/>
            <person name="David-Palma M."/>
            <person name="Averette A.F."/>
            <person name="Boekhout T."/>
            <person name="Porcel B.M."/>
            <person name="Nowrousian M."/>
            <person name="Cuomo C.A."/>
            <person name="Sun S."/>
            <person name="Heitman J."/>
            <person name="Coelho M.A."/>
        </authorList>
    </citation>
    <scope>NUCLEOTIDE SEQUENCE</scope>
    <source>
        <strain evidence="2">CBS 7841</strain>
    </source>
</reference>
<feature type="compositionally biased region" description="Basic and acidic residues" evidence="1">
    <location>
        <begin position="9"/>
        <end position="24"/>
    </location>
</feature>
<evidence type="ECO:0000313" key="2">
    <source>
        <dbReference type="EMBL" id="WVN89188.1"/>
    </source>
</evidence>
<dbReference type="EMBL" id="CP143788">
    <property type="protein sequence ID" value="WVN89188.1"/>
    <property type="molecule type" value="Genomic_DNA"/>
</dbReference>
<dbReference type="KEGG" id="cdep:91088614"/>